<accession>A0A9P6TXW4</accession>
<dbReference type="Gene3D" id="1.25.40.10">
    <property type="entry name" value="Tetratricopeptide repeat domain"/>
    <property type="match status" value="3"/>
</dbReference>
<protein>
    <recommendedName>
        <fullName evidence="3">Protein kinase domain-containing protein</fullName>
    </recommendedName>
</protein>
<reference evidence="4" key="1">
    <citation type="journal article" date="2020" name="Fungal Divers.">
        <title>Resolving the Mortierellaceae phylogeny through synthesis of multi-gene phylogenetics and phylogenomics.</title>
        <authorList>
            <person name="Vandepol N."/>
            <person name="Liber J."/>
            <person name="Desiro A."/>
            <person name="Na H."/>
            <person name="Kennedy M."/>
            <person name="Barry K."/>
            <person name="Grigoriev I.V."/>
            <person name="Miller A.N."/>
            <person name="O'Donnell K."/>
            <person name="Stajich J.E."/>
            <person name="Bonito G."/>
        </authorList>
    </citation>
    <scope>NUCLEOTIDE SEQUENCE</scope>
    <source>
        <strain evidence="4">BC1065</strain>
    </source>
</reference>
<feature type="compositionally biased region" description="Basic and acidic residues" evidence="2">
    <location>
        <begin position="289"/>
        <end position="304"/>
    </location>
</feature>
<evidence type="ECO:0000259" key="3">
    <source>
        <dbReference type="PROSITE" id="PS50011"/>
    </source>
</evidence>
<dbReference type="Proteomes" id="UP000807716">
    <property type="component" value="Unassembled WGS sequence"/>
</dbReference>
<dbReference type="InterPro" id="IPR000719">
    <property type="entry name" value="Prot_kinase_dom"/>
</dbReference>
<feature type="region of interest" description="Disordered" evidence="2">
    <location>
        <begin position="491"/>
        <end position="523"/>
    </location>
</feature>
<feature type="compositionally biased region" description="Low complexity" evidence="2">
    <location>
        <begin position="626"/>
        <end position="662"/>
    </location>
</feature>
<dbReference type="SMART" id="SM00220">
    <property type="entry name" value="S_TKc"/>
    <property type="match status" value="1"/>
</dbReference>
<feature type="compositionally biased region" description="Acidic residues" evidence="2">
    <location>
        <begin position="859"/>
        <end position="868"/>
    </location>
</feature>
<dbReference type="OrthoDB" id="28230at2759"/>
<dbReference type="InterPro" id="IPR050767">
    <property type="entry name" value="Sel1_AlgK"/>
</dbReference>
<dbReference type="SUPFAM" id="SSF81901">
    <property type="entry name" value="HCP-like"/>
    <property type="match status" value="4"/>
</dbReference>
<evidence type="ECO:0000256" key="1">
    <source>
        <dbReference type="ARBA" id="ARBA00038101"/>
    </source>
</evidence>
<gene>
    <name evidence="4" type="ORF">DFQ27_008821</name>
</gene>
<feature type="region of interest" description="Disordered" evidence="2">
    <location>
        <begin position="851"/>
        <end position="878"/>
    </location>
</feature>
<feature type="region of interest" description="Disordered" evidence="2">
    <location>
        <begin position="289"/>
        <end position="309"/>
    </location>
</feature>
<evidence type="ECO:0000256" key="2">
    <source>
        <dbReference type="SAM" id="MobiDB-lite"/>
    </source>
</evidence>
<dbReference type="Pfam" id="PF00069">
    <property type="entry name" value="Pkinase"/>
    <property type="match status" value="1"/>
</dbReference>
<evidence type="ECO:0000313" key="5">
    <source>
        <dbReference type="Proteomes" id="UP000807716"/>
    </source>
</evidence>
<comment type="similarity">
    <text evidence="1">Belongs to the sel-1 family.</text>
</comment>
<organism evidence="4 5">
    <name type="scientific">Actinomortierella ambigua</name>
    <dbReference type="NCBI Taxonomy" id="1343610"/>
    <lineage>
        <taxon>Eukaryota</taxon>
        <taxon>Fungi</taxon>
        <taxon>Fungi incertae sedis</taxon>
        <taxon>Mucoromycota</taxon>
        <taxon>Mortierellomycotina</taxon>
        <taxon>Mortierellomycetes</taxon>
        <taxon>Mortierellales</taxon>
        <taxon>Mortierellaceae</taxon>
        <taxon>Actinomortierella</taxon>
    </lineage>
</organism>
<comment type="caution">
    <text evidence="4">The sequence shown here is derived from an EMBL/GenBank/DDBJ whole genome shotgun (WGS) entry which is preliminary data.</text>
</comment>
<dbReference type="PANTHER" id="PTHR11102">
    <property type="entry name" value="SEL-1-LIKE PROTEIN"/>
    <property type="match status" value="1"/>
</dbReference>
<name>A0A9P6TXW4_9FUNG</name>
<dbReference type="PANTHER" id="PTHR11102:SF160">
    <property type="entry name" value="ERAD-ASSOCIATED E3 UBIQUITIN-PROTEIN LIGASE COMPONENT HRD3"/>
    <property type="match status" value="1"/>
</dbReference>
<feature type="region of interest" description="Disordered" evidence="2">
    <location>
        <begin position="617"/>
        <end position="669"/>
    </location>
</feature>
<feature type="domain" description="Protein kinase" evidence="3">
    <location>
        <begin position="6"/>
        <end position="305"/>
    </location>
</feature>
<keyword evidence="5" id="KW-1185">Reference proteome</keyword>
<dbReference type="PROSITE" id="PS50011">
    <property type="entry name" value="PROTEIN_KINASE_DOM"/>
    <property type="match status" value="1"/>
</dbReference>
<dbReference type="InterPro" id="IPR006597">
    <property type="entry name" value="Sel1-like"/>
</dbReference>
<dbReference type="InterPro" id="IPR008271">
    <property type="entry name" value="Ser/Thr_kinase_AS"/>
</dbReference>
<dbReference type="GO" id="GO:0005524">
    <property type="term" value="F:ATP binding"/>
    <property type="evidence" value="ECO:0007669"/>
    <property type="project" value="InterPro"/>
</dbReference>
<dbReference type="InterPro" id="IPR011990">
    <property type="entry name" value="TPR-like_helical_dom_sf"/>
</dbReference>
<evidence type="ECO:0000313" key="4">
    <source>
        <dbReference type="EMBL" id="KAG0251352.1"/>
    </source>
</evidence>
<feature type="compositionally biased region" description="Gly residues" evidence="2">
    <location>
        <begin position="332"/>
        <end position="342"/>
    </location>
</feature>
<dbReference type="AlphaFoldDB" id="A0A9P6TXW4"/>
<dbReference type="SUPFAM" id="SSF56112">
    <property type="entry name" value="Protein kinase-like (PK-like)"/>
    <property type="match status" value="1"/>
</dbReference>
<dbReference type="Gene3D" id="1.10.510.10">
    <property type="entry name" value="Transferase(Phosphotransferase) domain 1"/>
    <property type="match status" value="1"/>
</dbReference>
<dbReference type="PROSITE" id="PS00108">
    <property type="entry name" value="PROTEIN_KINASE_ST"/>
    <property type="match status" value="1"/>
</dbReference>
<feature type="region of interest" description="Disordered" evidence="2">
    <location>
        <begin position="321"/>
        <end position="349"/>
    </location>
</feature>
<dbReference type="InterPro" id="IPR011009">
    <property type="entry name" value="Kinase-like_dom_sf"/>
</dbReference>
<sequence>MKQPSLVLGKSIGSGPHGKVFHAHFKGQPCAAKQVVLAESSLLLTSLEGEVRRIERLRNRHIIQHFGSYRGDGNNNDNSNNNNNNSSTLTILVDYAEGGSLERALQTRGRLTSWKDKARIAQEIVRGLDFLHMMDILHQDLKSANVLLTKNMEVKLCDFGLSTMVQMTIDSFSMMAYGGGGGGGVEGSDDENDNDSDDGLSHEIKRTVRWMAPELLEDVPAFSTKSDIYALGMVMWEMAANKTPPFREWRDPFMVIDRVREGTREVLPDDTPHDYRHWLEQCWDQDPAERPEAREMVSRDDAKRLTRTASLSSRSSLGFNKFLGQQTHGDSSSGGGGGSGGGQEDEEQDADRAIQMTGLEGSDLRIILPNSARSSQSSFQSLTPISPTWTTFSSTSSIFSPRILSNRPLAHPQDTSAITTTATAPTTTAPTTTTATTTTTAATAMSSSSSLPLASTISTSETAQHPQQYKDVADCRQQAEQDNPHAQYTLATLMDSNPDIKPTTTSKKRSANDPTGSSSRDHHPTAFYWYKRAARLGHVEAMHKIGAIYLVGGRDDCPDQNYREAARWLRRAAKQGYAPAQNDLGVMFQRGILAPKGEAAATAAATAATAAAAAASTAGGTGGRGAKSSSTVSSSSSLSSSSLLSKSASTSSTSSSLLGTTTQQQQQPRTAQKEAFKWFLQAAVKGCATAQCNLAWYPLNGRQVEQSDKEAMVWLRKAAHQGDDAAMNYLGWMHLYGRGVAQNDPLAFNWFLKAAMLGSADGQCNLGWMHMHGRGTPVNYHEAVSWFRKAILQASLAPAYYNLAWLYLRGEGVSVPSAVSALKLFRKAAKQGHADAQYCVGWMYARGSSTVRRSAGGGGDEEEIDGADGPESREGHGEVAQDYEKAQVWLHMAAEQGCLQAQHCLGWLYHEGQRDRGGMTRKSSALAVKWFLRAAEQGYMPSQVYLAKMYKSGSGVTKDLNQARAWLKKAADQGSSYAIQKLEALESSA</sequence>
<dbReference type="EMBL" id="JAAAJB010000760">
    <property type="protein sequence ID" value="KAG0251352.1"/>
    <property type="molecule type" value="Genomic_DNA"/>
</dbReference>
<dbReference type="Pfam" id="PF08238">
    <property type="entry name" value="Sel1"/>
    <property type="match status" value="11"/>
</dbReference>
<dbReference type="SMART" id="SM00671">
    <property type="entry name" value="SEL1"/>
    <property type="match status" value="9"/>
</dbReference>
<dbReference type="GO" id="GO:0004672">
    <property type="term" value="F:protein kinase activity"/>
    <property type="evidence" value="ECO:0007669"/>
    <property type="project" value="InterPro"/>
</dbReference>
<proteinExistence type="inferred from homology"/>